<dbReference type="HOGENOM" id="CLU_1006060_0_0_1"/>
<protein>
    <submittedName>
        <fullName evidence="2">Uncharacterized protein</fullName>
    </submittedName>
</protein>
<keyword evidence="3" id="KW-1185">Reference proteome</keyword>
<proteinExistence type="predicted"/>
<dbReference type="AlphaFoldDB" id="A0A0E0JQ20"/>
<evidence type="ECO:0000313" key="3">
    <source>
        <dbReference type="Proteomes" id="UP000026962"/>
    </source>
</evidence>
<evidence type="ECO:0000313" key="2">
    <source>
        <dbReference type="EnsemblPlants" id="OPUNC01G33550.1"/>
    </source>
</evidence>
<dbReference type="Proteomes" id="UP000026962">
    <property type="component" value="Chromosome 1"/>
</dbReference>
<feature type="compositionally biased region" description="Basic and acidic residues" evidence="1">
    <location>
        <begin position="199"/>
        <end position="211"/>
    </location>
</feature>
<reference evidence="2" key="2">
    <citation type="submission" date="2018-05" db="EMBL/GenBank/DDBJ databases">
        <title>OpunRS2 (Oryza punctata Reference Sequence Version 2).</title>
        <authorList>
            <person name="Zhang J."/>
            <person name="Kudrna D."/>
            <person name="Lee S."/>
            <person name="Talag J."/>
            <person name="Welchert J."/>
            <person name="Wing R.A."/>
        </authorList>
    </citation>
    <scope>NUCLEOTIDE SEQUENCE [LARGE SCALE GENOMIC DNA]</scope>
</reference>
<accession>A0A0E0JQ20</accession>
<dbReference type="EnsemblPlants" id="OPUNC01G33550.1">
    <property type="protein sequence ID" value="OPUNC01G33550.1"/>
    <property type="gene ID" value="OPUNC01G33550"/>
</dbReference>
<feature type="region of interest" description="Disordered" evidence="1">
    <location>
        <begin position="64"/>
        <end position="229"/>
    </location>
</feature>
<reference evidence="2" key="1">
    <citation type="submission" date="2015-04" db="UniProtKB">
        <authorList>
            <consortium name="EnsemblPlants"/>
        </authorList>
    </citation>
    <scope>IDENTIFICATION</scope>
</reference>
<sequence length="277" mass="30825">MKNLNENGKGGESTSCRKSLSAILHFIKSLFLYITTSPALRTISHQRAAVSSQLFSSSRSFRCHGRPARRGADCRVQGGLQPLRQGRRRSHHHQGARNRDAYSGPEPDGGGAAGHDQRGGRGRQRQHRLPGVPGLDGTQAEGQGLGGGAEGGVPRLRQGSERLHLRRGAPPRDGQHRGAAHRRGGRRDDPRGRPRRRRADQLRGVRQVHDGQEEEEEGRGEEGARRRQQDEEYCRALRRAGGQAWPEVRDPVIINRINCRLETCLDLFEEGKRLRVS</sequence>
<evidence type="ECO:0000256" key="1">
    <source>
        <dbReference type="SAM" id="MobiDB-lite"/>
    </source>
</evidence>
<feature type="compositionally biased region" description="Basic residues" evidence="1">
    <location>
        <begin position="85"/>
        <end position="96"/>
    </location>
</feature>
<feature type="compositionally biased region" description="Basic and acidic residues" evidence="1">
    <location>
        <begin position="220"/>
        <end position="229"/>
    </location>
</feature>
<name>A0A0E0JQ20_ORYPU</name>
<feature type="compositionally biased region" description="Low complexity" evidence="1">
    <location>
        <begin position="75"/>
        <end position="84"/>
    </location>
</feature>
<dbReference type="Gramene" id="OPUNC01G33550.1">
    <property type="protein sequence ID" value="OPUNC01G33550.1"/>
    <property type="gene ID" value="OPUNC01G33550"/>
</dbReference>
<organism evidence="2">
    <name type="scientific">Oryza punctata</name>
    <name type="common">Red rice</name>
    <dbReference type="NCBI Taxonomy" id="4537"/>
    <lineage>
        <taxon>Eukaryota</taxon>
        <taxon>Viridiplantae</taxon>
        <taxon>Streptophyta</taxon>
        <taxon>Embryophyta</taxon>
        <taxon>Tracheophyta</taxon>
        <taxon>Spermatophyta</taxon>
        <taxon>Magnoliopsida</taxon>
        <taxon>Liliopsida</taxon>
        <taxon>Poales</taxon>
        <taxon>Poaceae</taxon>
        <taxon>BOP clade</taxon>
        <taxon>Oryzoideae</taxon>
        <taxon>Oryzeae</taxon>
        <taxon>Oryzinae</taxon>
        <taxon>Oryza</taxon>
    </lineage>
</organism>